<dbReference type="GO" id="GO:0016616">
    <property type="term" value="F:oxidoreductase activity, acting on the CH-OH group of donors, NAD or NADP as acceptor"/>
    <property type="evidence" value="ECO:0007669"/>
    <property type="project" value="InterPro"/>
</dbReference>
<dbReference type="SUPFAM" id="SSF48179">
    <property type="entry name" value="6-phosphogluconate dehydrogenase C-terminal domain-like"/>
    <property type="match status" value="1"/>
</dbReference>
<protein>
    <recommendedName>
        <fullName evidence="6">UDP-glucose/GDP-mannose dehydrogenase dimerisation domain-containing protein</fullName>
    </recommendedName>
</protein>
<dbReference type="Pfam" id="PF00984">
    <property type="entry name" value="UDPG_MGDP_dh"/>
    <property type="match status" value="1"/>
</dbReference>
<sequence length="278" mass="31444">MYKRFTKVGIVGIGMVGGAALRYFQKKDGLEIFLYDKGQNLGSQEEVNKAEVIFVCVPTPYLKDGSGFDLSYVEETLSWLSGEKVVVIKSTILPGTTEMLQKKYPRHKLLMNPEFLTEETADQDMSYPDRQIVGYTEKSHDVAGDLIQLLPLAPFERILPATEAELVKYFGNTWFSVKVSFANQMYDICQALGADYDRMVEASAADKRIGRTHLNVWHKGYRGYGGKCLPKDIKAFIQLANSKGVDLKLHKAAEYINEELMKQQGIDDPEKYGVRKQF</sequence>
<dbReference type="SUPFAM" id="SSF51735">
    <property type="entry name" value="NAD(P)-binding Rossmann-fold domains"/>
    <property type="match status" value="1"/>
</dbReference>
<dbReference type="Gene3D" id="3.40.50.720">
    <property type="entry name" value="NAD(P)-binding Rossmann-like Domain"/>
    <property type="match status" value="1"/>
</dbReference>
<comment type="similarity">
    <text evidence="1">Belongs to the UDP-glucose/GDP-mannose dehydrogenase family.</text>
</comment>
<evidence type="ECO:0008006" key="6">
    <source>
        <dbReference type="Google" id="ProtNLM"/>
    </source>
</evidence>
<dbReference type="InterPro" id="IPR013328">
    <property type="entry name" value="6PGD_dom2"/>
</dbReference>
<feature type="domain" description="UDP-glucose/GDP-mannose dehydrogenase dimerisation" evidence="2">
    <location>
        <begin position="163"/>
        <end position="258"/>
    </location>
</feature>
<evidence type="ECO:0000313" key="5">
    <source>
        <dbReference type="Proteomes" id="UP000177594"/>
    </source>
</evidence>
<dbReference type="InterPro" id="IPR036291">
    <property type="entry name" value="NAD(P)-bd_dom_sf"/>
</dbReference>
<dbReference type="InterPro" id="IPR008927">
    <property type="entry name" value="6-PGluconate_DH-like_C_sf"/>
</dbReference>
<evidence type="ECO:0000259" key="2">
    <source>
        <dbReference type="Pfam" id="PF00984"/>
    </source>
</evidence>
<dbReference type="InterPro" id="IPR001732">
    <property type="entry name" value="UDP-Glc/GDP-Man_DH_N"/>
</dbReference>
<name>A0A1F8ECK8_9BACT</name>
<feature type="domain" description="UDP-glucose/GDP-mannose dehydrogenase N-terminal" evidence="3">
    <location>
        <begin position="44"/>
        <end position="141"/>
    </location>
</feature>
<dbReference type="InterPro" id="IPR014026">
    <property type="entry name" value="UDP-Glc/GDP-Man_DH_dimer"/>
</dbReference>
<dbReference type="AlphaFoldDB" id="A0A1F8ECK8"/>
<comment type="caution">
    <text evidence="4">The sequence shown here is derived from an EMBL/GenBank/DDBJ whole genome shotgun (WGS) entry which is preliminary data.</text>
</comment>
<gene>
    <name evidence="4" type="ORF">A2817_00035</name>
</gene>
<proteinExistence type="inferred from homology"/>
<dbReference type="EMBL" id="MGIZ01000037">
    <property type="protein sequence ID" value="OGM98552.1"/>
    <property type="molecule type" value="Genomic_DNA"/>
</dbReference>
<evidence type="ECO:0000259" key="3">
    <source>
        <dbReference type="Pfam" id="PF03721"/>
    </source>
</evidence>
<reference evidence="4 5" key="1">
    <citation type="journal article" date="2016" name="Nat. Commun.">
        <title>Thousands of microbial genomes shed light on interconnected biogeochemical processes in an aquifer system.</title>
        <authorList>
            <person name="Anantharaman K."/>
            <person name="Brown C.T."/>
            <person name="Hug L.A."/>
            <person name="Sharon I."/>
            <person name="Castelle C.J."/>
            <person name="Probst A.J."/>
            <person name="Thomas B.C."/>
            <person name="Singh A."/>
            <person name="Wilkins M.J."/>
            <person name="Karaoz U."/>
            <person name="Brodie E.L."/>
            <person name="Williams K.H."/>
            <person name="Hubbard S.S."/>
            <person name="Banfield J.F."/>
        </authorList>
    </citation>
    <scope>NUCLEOTIDE SEQUENCE [LARGE SCALE GENOMIC DNA]</scope>
</reference>
<accession>A0A1F8ECK8</accession>
<dbReference type="PANTHER" id="PTHR43750">
    <property type="entry name" value="UDP-GLUCOSE 6-DEHYDROGENASE TUAD"/>
    <property type="match status" value="1"/>
</dbReference>
<dbReference type="PANTHER" id="PTHR43750:SF3">
    <property type="entry name" value="UDP-GLUCOSE 6-DEHYDROGENASE TUAD"/>
    <property type="match status" value="1"/>
</dbReference>
<organism evidence="4 5">
    <name type="scientific">Candidatus Yanofskybacteria bacterium RIFCSPHIGHO2_01_FULL_39_8b</name>
    <dbReference type="NCBI Taxonomy" id="1802659"/>
    <lineage>
        <taxon>Bacteria</taxon>
        <taxon>Candidatus Yanofskyibacteriota</taxon>
    </lineage>
</organism>
<evidence type="ECO:0000313" key="4">
    <source>
        <dbReference type="EMBL" id="OGM98552.1"/>
    </source>
</evidence>
<dbReference type="Proteomes" id="UP000177594">
    <property type="component" value="Unassembled WGS sequence"/>
</dbReference>
<dbReference type="GO" id="GO:0051287">
    <property type="term" value="F:NAD binding"/>
    <property type="evidence" value="ECO:0007669"/>
    <property type="project" value="InterPro"/>
</dbReference>
<evidence type="ECO:0000256" key="1">
    <source>
        <dbReference type="ARBA" id="ARBA00006601"/>
    </source>
</evidence>
<dbReference type="Pfam" id="PF03721">
    <property type="entry name" value="UDPG_MGDP_dh_N"/>
    <property type="match status" value="1"/>
</dbReference>
<dbReference type="Gene3D" id="1.10.1040.10">
    <property type="entry name" value="N-(1-d-carboxylethyl)-l-norvaline Dehydrogenase, domain 2"/>
    <property type="match status" value="1"/>
</dbReference>